<dbReference type="NCBIfam" id="NF033105">
    <property type="entry name" value="bla_subclass_B3"/>
    <property type="match status" value="1"/>
</dbReference>
<proteinExistence type="predicted"/>
<sequence length="324" mass="34343">MAGGHSPRSFGAASRYGACDHAWRDRGFVIRRRKAPSAAAIGKPLSRVGALALLAIAAPAAAQLDPPAWTRPIPPVPLIGPITYVGTEGLAAYLIRTDAGAILIDATMEQNVPAIERNIVASGVPLRQVKLILVSHAHFDHAAGLAAMKRATGAKVVAGIRDAAALESGIPPGEVSYGVIRFPAVTVDRRVRDRDRVRLGNVTLRAVATPGHTPGCTTWTMQVADRGRRRDVVFPCSVTVAGNRLIGNRRYPGIVADFRASFARLAALKADVVLPAHPEGADVFARARSGTLVAPGLLRTMVVKARDDFDRELAKQTRAARPAP</sequence>
<dbReference type="SMART" id="SM00849">
    <property type="entry name" value="Lactamase_B"/>
    <property type="match status" value="1"/>
</dbReference>
<dbReference type="InterPro" id="IPR036866">
    <property type="entry name" value="RibonucZ/Hydroxyglut_hydro"/>
</dbReference>
<evidence type="ECO:0000313" key="2">
    <source>
        <dbReference type="EMBL" id="NJR77379.1"/>
    </source>
</evidence>
<feature type="domain" description="Metallo-beta-lactamase" evidence="1">
    <location>
        <begin position="89"/>
        <end position="277"/>
    </location>
</feature>
<dbReference type="InterPro" id="IPR001279">
    <property type="entry name" value="Metallo-B-lactamas"/>
</dbReference>
<dbReference type="Pfam" id="PF00753">
    <property type="entry name" value="Lactamase_B"/>
    <property type="match status" value="1"/>
</dbReference>
<protein>
    <submittedName>
        <fullName evidence="2">Subclass B3 metallo-beta-lactamase</fullName>
    </submittedName>
</protein>
<name>A0ABX1CJ33_9SPHN</name>
<comment type="caution">
    <text evidence="2">The sequence shown here is derived from an EMBL/GenBank/DDBJ whole genome shotgun (WGS) entry which is preliminary data.</text>
</comment>
<accession>A0ABX1CJ33</accession>
<gene>
    <name evidence="2" type="primary">bla</name>
    <name evidence="2" type="ORF">HBH26_01970</name>
</gene>
<dbReference type="PANTHER" id="PTHR42951">
    <property type="entry name" value="METALLO-BETA-LACTAMASE DOMAIN-CONTAINING"/>
    <property type="match status" value="1"/>
</dbReference>
<keyword evidence="3" id="KW-1185">Reference proteome</keyword>
<dbReference type="SUPFAM" id="SSF56281">
    <property type="entry name" value="Metallo-hydrolase/oxidoreductase"/>
    <property type="match status" value="1"/>
</dbReference>
<dbReference type="PANTHER" id="PTHR42951:SF17">
    <property type="entry name" value="METALLO-BETA-LACTAMASE DOMAIN-CONTAINING PROTEIN"/>
    <property type="match status" value="1"/>
</dbReference>
<evidence type="ECO:0000313" key="3">
    <source>
        <dbReference type="Proteomes" id="UP000732399"/>
    </source>
</evidence>
<dbReference type="Gene3D" id="3.60.15.10">
    <property type="entry name" value="Ribonuclease Z/Hydroxyacylglutathione hydrolase-like"/>
    <property type="match status" value="1"/>
</dbReference>
<dbReference type="NCBIfam" id="NF012229">
    <property type="entry name" value="bla_class_B_core"/>
    <property type="match status" value="1"/>
</dbReference>
<organism evidence="2 3">
    <name type="scientific">Sphingomonas corticis</name>
    <dbReference type="NCBI Taxonomy" id="2722791"/>
    <lineage>
        <taxon>Bacteria</taxon>
        <taxon>Pseudomonadati</taxon>
        <taxon>Pseudomonadota</taxon>
        <taxon>Alphaproteobacteria</taxon>
        <taxon>Sphingomonadales</taxon>
        <taxon>Sphingomonadaceae</taxon>
        <taxon>Sphingomonas</taxon>
    </lineage>
</organism>
<dbReference type="Proteomes" id="UP000732399">
    <property type="component" value="Unassembled WGS sequence"/>
</dbReference>
<evidence type="ECO:0000259" key="1">
    <source>
        <dbReference type="SMART" id="SM00849"/>
    </source>
</evidence>
<dbReference type="EMBL" id="JAAVJH010000001">
    <property type="protein sequence ID" value="NJR77379.1"/>
    <property type="molecule type" value="Genomic_DNA"/>
</dbReference>
<reference evidence="2 3" key="1">
    <citation type="submission" date="2020-03" db="EMBL/GenBank/DDBJ databases">
        <authorList>
            <person name="Wang L."/>
            <person name="He N."/>
            <person name="Li Y."/>
            <person name="Fang Y."/>
            <person name="Zhang F."/>
        </authorList>
    </citation>
    <scope>NUCLEOTIDE SEQUENCE [LARGE SCALE GENOMIC DNA]</scope>
    <source>
        <strain evidence="2 3">36D10-4-7</strain>
    </source>
</reference>
<dbReference type="InterPro" id="IPR050855">
    <property type="entry name" value="NDM-1-like"/>
</dbReference>